<evidence type="ECO:0000256" key="1">
    <source>
        <dbReference type="SAM" id="MobiDB-lite"/>
    </source>
</evidence>
<sequence>MTYSLVCADGHDPETITVEAMGDEEAMTKMMVKSKAHLDVNHSEMASMTEEQSRAFISSHWTKT</sequence>
<dbReference type="AlphaFoldDB" id="A0A0G1BCI7"/>
<reference evidence="2 3" key="1">
    <citation type="journal article" date="2015" name="Nature">
        <title>rRNA introns, odd ribosomes, and small enigmatic genomes across a large radiation of phyla.</title>
        <authorList>
            <person name="Brown C.T."/>
            <person name="Hug L.A."/>
            <person name="Thomas B.C."/>
            <person name="Sharon I."/>
            <person name="Castelle C.J."/>
            <person name="Singh A."/>
            <person name="Wilkins M.J."/>
            <person name="Williams K.H."/>
            <person name="Banfield J.F."/>
        </authorList>
    </citation>
    <scope>NUCLEOTIDE SEQUENCE [LARGE SCALE GENOMIC DNA]</scope>
</reference>
<name>A0A0G1BCI7_9BACT</name>
<dbReference type="EMBL" id="LCEJ01000010">
    <property type="protein sequence ID" value="KKS70899.1"/>
    <property type="molecule type" value="Genomic_DNA"/>
</dbReference>
<comment type="caution">
    <text evidence="2">The sequence shown here is derived from an EMBL/GenBank/DDBJ whole genome shotgun (WGS) entry which is preliminary data.</text>
</comment>
<evidence type="ECO:0000313" key="3">
    <source>
        <dbReference type="Proteomes" id="UP000034785"/>
    </source>
</evidence>
<dbReference type="Proteomes" id="UP000034785">
    <property type="component" value="Unassembled WGS sequence"/>
</dbReference>
<evidence type="ECO:0008006" key="4">
    <source>
        <dbReference type="Google" id="ProtNLM"/>
    </source>
</evidence>
<accession>A0A0G1BCI7</accession>
<organism evidence="2 3">
    <name type="scientific">Candidatus Daviesbacteria bacterium GW2011_GWA2_42_7</name>
    <dbReference type="NCBI Taxonomy" id="1618425"/>
    <lineage>
        <taxon>Bacteria</taxon>
        <taxon>Candidatus Daviesiibacteriota</taxon>
    </lineage>
</organism>
<proteinExistence type="predicted"/>
<gene>
    <name evidence="2" type="ORF">UV41_C0010G0010</name>
</gene>
<evidence type="ECO:0000313" key="2">
    <source>
        <dbReference type="EMBL" id="KKS70899.1"/>
    </source>
</evidence>
<protein>
    <recommendedName>
        <fullName evidence="4">DUF1059 domain-containing protein</fullName>
    </recommendedName>
</protein>
<feature type="region of interest" description="Disordered" evidence="1">
    <location>
        <begin position="45"/>
        <end position="64"/>
    </location>
</feature>